<sequence length="306" mass="34224">MMSVNYSMVENHWKKALSNPHRLWIDESKLQWVPKEYTPYSPSKDSRLRSPGAPGPSLSPNRSPLTRETRQLRVSSSVREKKSGTKRKRSQTSRDRVVFSNVKRAGMSPLKRRDLSSADSSDGEDDGNRDGGEHVKTRATTTGRPVLKNASMSSTFEAKNIARRKTPSRESSVDTVETVAMLVGDEDLTRDVDSVLALSSPNDDAKRDARERSSGAEGSTELERLPTRFAPSSVRKCCLLKLFSYCAFVFPKPLFIVTHLHLHPSRNQCAEFRWAESIGVSSSSSSLRCWYSPPTESNASEVTEKR</sequence>
<dbReference type="WBParaSite" id="ALUE_0002209701-mRNA-1">
    <property type="protein sequence ID" value="ALUE_0002209701-mRNA-1"/>
    <property type="gene ID" value="ALUE_0002209701"/>
</dbReference>
<organism evidence="2 3">
    <name type="scientific">Ascaris lumbricoides</name>
    <name type="common">Giant roundworm</name>
    <dbReference type="NCBI Taxonomy" id="6252"/>
    <lineage>
        <taxon>Eukaryota</taxon>
        <taxon>Metazoa</taxon>
        <taxon>Ecdysozoa</taxon>
        <taxon>Nematoda</taxon>
        <taxon>Chromadorea</taxon>
        <taxon>Rhabditida</taxon>
        <taxon>Spirurina</taxon>
        <taxon>Ascaridomorpha</taxon>
        <taxon>Ascaridoidea</taxon>
        <taxon>Ascarididae</taxon>
        <taxon>Ascaris</taxon>
    </lineage>
</organism>
<evidence type="ECO:0000313" key="3">
    <source>
        <dbReference type="WBParaSite" id="ALUE_0002209701-mRNA-1"/>
    </source>
</evidence>
<feature type="region of interest" description="Disordered" evidence="1">
    <location>
        <begin position="196"/>
        <end position="222"/>
    </location>
</feature>
<evidence type="ECO:0000256" key="1">
    <source>
        <dbReference type="SAM" id="MobiDB-lite"/>
    </source>
</evidence>
<feature type="compositionally biased region" description="Basic and acidic residues" evidence="1">
    <location>
        <begin position="126"/>
        <end position="136"/>
    </location>
</feature>
<name>A0A0M3ITL9_ASCLU</name>
<reference evidence="3" key="1">
    <citation type="submission" date="2017-02" db="UniProtKB">
        <authorList>
            <consortium name="WormBaseParasite"/>
        </authorList>
    </citation>
    <scope>IDENTIFICATION</scope>
</reference>
<evidence type="ECO:0000313" key="2">
    <source>
        <dbReference type="Proteomes" id="UP000036681"/>
    </source>
</evidence>
<feature type="compositionally biased region" description="Basic and acidic residues" evidence="1">
    <location>
        <begin position="203"/>
        <end position="214"/>
    </location>
</feature>
<dbReference type="Proteomes" id="UP000036681">
    <property type="component" value="Unplaced"/>
</dbReference>
<feature type="region of interest" description="Disordered" evidence="1">
    <location>
        <begin position="38"/>
        <end position="144"/>
    </location>
</feature>
<keyword evidence="2" id="KW-1185">Reference proteome</keyword>
<dbReference type="AlphaFoldDB" id="A0A0M3ITL9"/>
<protein>
    <submittedName>
        <fullName evidence="3">Uncharacterized protein</fullName>
    </submittedName>
</protein>
<accession>A0A0M3ITL9</accession>
<proteinExistence type="predicted"/>